<comment type="caution">
    <text evidence="1">The sequence shown here is derived from an EMBL/GenBank/DDBJ whole genome shotgun (WGS) entry which is preliminary data.</text>
</comment>
<evidence type="ECO:0000313" key="2">
    <source>
        <dbReference type="Proteomes" id="UP000070284"/>
    </source>
</evidence>
<dbReference type="EMBL" id="LHXO01000029">
    <property type="protein sequence ID" value="KXA94999.1"/>
    <property type="molecule type" value="Genomic_DNA"/>
</dbReference>
<dbReference type="Proteomes" id="UP000070284">
    <property type="component" value="Unassembled WGS sequence"/>
</dbReference>
<protein>
    <submittedName>
        <fullName evidence="1">Uncharacterized protein</fullName>
    </submittedName>
</protein>
<reference evidence="1 2" key="1">
    <citation type="journal article" date="2016" name="Sci. Rep.">
        <title>Metabolic traits of an uncultured archaeal lineage -MSBL1- from brine pools of the Red Sea.</title>
        <authorList>
            <person name="Mwirichia R."/>
            <person name="Alam I."/>
            <person name="Rashid M."/>
            <person name="Vinu M."/>
            <person name="Ba-Alawi W."/>
            <person name="Anthony Kamau A."/>
            <person name="Kamanda Ngugi D."/>
            <person name="Goker M."/>
            <person name="Klenk H.P."/>
            <person name="Bajic V."/>
            <person name="Stingl U."/>
        </authorList>
    </citation>
    <scope>NUCLEOTIDE SEQUENCE [LARGE SCALE GENOMIC DNA]</scope>
    <source>
        <strain evidence="1">SCGC-AAA259E19</strain>
    </source>
</reference>
<dbReference type="AlphaFoldDB" id="A0A133ULG3"/>
<proteinExistence type="predicted"/>
<organism evidence="1 2">
    <name type="scientific">candidate division MSBL1 archaeon SCGC-AAA259E19</name>
    <dbReference type="NCBI Taxonomy" id="1698264"/>
    <lineage>
        <taxon>Archaea</taxon>
        <taxon>Methanobacteriati</taxon>
        <taxon>Methanobacteriota</taxon>
        <taxon>candidate division MSBL1</taxon>
    </lineage>
</organism>
<evidence type="ECO:0000313" key="1">
    <source>
        <dbReference type="EMBL" id="KXA94999.1"/>
    </source>
</evidence>
<sequence length="105" mass="11987">MREGTGRRCDGVAWLPRASWKGFDLGGLSGGEPRGEPLFFHGRRDGGSLFPLRFTSLPLYFTRHGREVQLMCIRPFLRTIDEGRKRVGKRFRNMDEGKRKGYGIG</sequence>
<name>A0A133ULG3_9EURY</name>
<gene>
    <name evidence="1" type="ORF">AKJ65_02860</name>
</gene>
<accession>A0A133ULG3</accession>
<keyword evidence="2" id="KW-1185">Reference proteome</keyword>